<proteinExistence type="predicted"/>
<evidence type="ECO:0000256" key="1">
    <source>
        <dbReference type="SAM" id="SignalP"/>
    </source>
</evidence>
<feature type="chain" id="PRO_5030803242" evidence="1">
    <location>
        <begin position="20"/>
        <end position="281"/>
    </location>
</feature>
<reference evidence="2 3" key="1">
    <citation type="submission" date="2020-08" db="EMBL/GenBank/DDBJ databases">
        <title>Genomic Encyclopedia of Type Strains, Phase III (KMG-III): the genomes of soil and plant-associated and newly described type strains.</title>
        <authorList>
            <person name="Whitman W."/>
        </authorList>
    </citation>
    <scope>NUCLEOTIDE SEQUENCE [LARGE SCALE GENOMIC DNA]</scope>
    <source>
        <strain evidence="2 3">CECT 8654</strain>
    </source>
</reference>
<name>A0A7W4Z670_9GAMM</name>
<evidence type="ECO:0000313" key="3">
    <source>
        <dbReference type="Proteomes" id="UP000537130"/>
    </source>
</evidence>
<accession>A0A7W4Z670</accession>
<dbReference type="Proteomes" id="UP000537130">
    <property type="component" value="Unassembled WGS sequence"/>
</dbReference>
<organism evidence="2 3">
    <name type="scientific">Litorivivens lipolytica</name>
    <dbReference type="NCBI Taxonomy" id="1524264"/>
    <lineage>
        <taxon>Bacteria</taxon>
        <taxon>Pseudomonadati</taxon>
        <taxon>Pseudomonadota</taxon>
        <taxon>Gammaproteobacteria</taxon>
        <taxon>Litorivivens</taxon>
    </lineage>
</organism>
<feature type="signal peptide" evidence="1">
    <location>
        <begin position="1"/>
        <end position="19"/>
    </location>
</feature>
<sequence>MKIITLTLLGLIIALPLQAETATPDAAPVPATGKKPLWELGIGTVMLHRPDYLGADEESLYLLPFPSVVYRGDFLKADDDGIQGLFFKSERLELDISGGGSLPVNSEDNSAREGMDDLDPAFEIGPAITYKFTLNSPHRVTGEFKSRALISVGDSGMHYEGWVLNPELRWEFQQTGSVRWGASLEALYGNDGYHGFFHNVDAEFATPIRPIYQAEAGYGGTALAGFVRWRFRKDWNLYTALTYYNLDNVSFDDGPLFRQNYGIYLSFALSRTLFKSSTLVP</sequence>
<gene>
    <name evidence="2" type="ORF">FHR99_002148</name>
</gene>
<dbReference type="Pfam" id="PF06629">
    <property type="entry name" value="MipA"/>
    <property type="match status" value="1"/>
</dbReference>
<comment type="caution">
    <text evidence="2">The sequence shown here is derived from an EMBL/GenBank/DDBJ whole genome shotgun (WGS) entry which is preliminary data.</text>
</comment>
<dbReference type="EMBL" id="JACHWY010000002">
    <property type="protein sequence ID" value="MBB3047882.1"/>
    <property type="molecule type" value="Genomic_DNA"/>
</dbReference>
<protein>
    <submittedName>
        <fullName evidence="2">Outer membrane scaffolding protein for murein synthesis (MipA/OmpV family)</fullName>
    </submittedName>
</protein>
<evidence type="ECO:0000313" key="2">
    <source>
        <dbReference type="EMBL" id="MBB3047882.1"/>
    </source>
</evidence>
<dbReference type="RefSeq" id="WP_183410638.1">
    <property type="nucleotide sequence ID" value="NZ_JACHWY010000002.1"/>
</dbReference>
<dbReference type="AlphaFoldDB" id="A0A7W4Z670"/>
<keyword evidence="3" id="KW-1185">Reference proteome</keyword>
<dbReference type="InterPro" id="IPR010583">
    <property type="entry name" value="MipA"/>
</dbReference>
<keyword evidence="1" id="KW-0732">Signal</keyword>